<dbReference type="Pfam" id="PF03107">
    <property type="entry name" value="C1_2"/>
    <property type="match status" value="7"/>
</dbReference>
<dbReference type="FunCoup" id="A0A2I4GWD4">
    <property type="interactions" value="39"/>
</dbReference>
<protein>
    <submittedName>
        <fullName evidence="3">Uncharacterized protein LOC109011414</fullName>
    </submittedName>
</protein>
<dbReference type="InterPro" id="IPR053192">
    <property type="entry name" value="Vacuole_Formation_Reg"/>
</dbReference>
<dbReference type="InterPro" id="IPR046349">
    <property type="entry name" value="C1-like_sf"/>
</dbReference>
<sequence>MQSMKFPFHYDDDHPLILNEETKKDGKIRYCRVCIQRVRGPNYSCKNCSYYVVHKSCGEPPSEIQHPLHPEHTLKINTTIQGHWTKCDGGCGEYWECYIYNCSRCNFKLHQDCALLPPTIKTESHDHPLTLLRRSLSFTCDACGEERKCMSYFCFTCSFRVHTQCALFPLTLTITSHNHPLSLNLIKNSPQLNQSENQQICPLCYKKVNTKYKCYYCSSCDFVAHPHCAAKIYNKNEAFDPEFKDDQPILPHDLLGRDESSDTLAQIANKINTPEKGKAEIVTEIKHICHEHNLKLAVDELENNEKCNGCTQYLSSPYYCCLQCKFCLHKSCADLPQKKLHPLHKHPLTLLPNIFPECYGVLKCAACDRRCNGFVYNCESCNFNLDVPCSLIPKKVTHEGHEHPLFVTYIRSRVRYMDSCNSCGERVPATISCGDCGFKIGFCCATLPLTIKYEPYEKPFILSYSVEDDSGEYYCDICEEKRNRMHWFYYCEDIFFAAHTKCIMGKYHDA</sequence>
<dbReference type="AlphaFoldDB" id="A0A2I4GWD4"/>
<accession>A0A2I4GWD4</accession>
<dbReference type="SUPFAM" id="SSF57889">
    <property type="entry name" value="Cysteine-rich domain"/>
    <property type="match status" value="4"/>
</dbReference>
<evidence type="ECO:0000313" key="3">
    <source>
        <dbReference type="RefSeq" id="XP_018848203.1"/>
    </source>
</evidence>
<dbReference type="Gramene" id="Jr08_15630_p1">
    <property type="protein sequence ID" value="cds.Jr08_15630_p1"/>
    <property type="gene ID" value="Jr08_15630"/>
</dbReference>
<evidence type="ECO:0000313" key="2">
    <source>
        <dbReference type="Proteomes" id="UP000235220"/>
    </source>
</evidence>
<dbReference type="Proteomes" id="UP000235220">
    <property type="component" value="Chromosome 8"/>
</dbReference>
<dbReference type="OrthoDB" id="1884766at2759"/>
<name>A0A2I4GWD4_JUGRE</name>
<evidence type="ECO:0000256" key="1">
    <source>
        <dbReference type="ARBA" id="ARBA00022737"/>
    </source>
</evidence>
<dbReference type="PANTHER" id="PTHR32410">
    <property type="entry name" value="CYSTEINE/HISTIDINE-RICH C1 DOMAIN FAMILY PROTEIN"/>
    <property type="match status" value="1"/>
</dbReference>
<dbReference type="KEGG" id="jre:109011414"/>
<reference evidence="3" key="1">
    <citation type="submission" date="2025-08" db="UniProtKB">
        <authorList>
            <consortium name="RefSeq"/>
        </authorList>
    </citation>
    <scope>IDENTIFICATION</scope>
    <source>
        <tissue evidence="3">Leaves</tissue>
    </source>
</reference>
<keyword evidence="1" id="KW-0677">Repeat</keyword>
<proteinExistence type="predicted"/>
<dbReference type="InterPro" id="IPR004146">
    <property type="entry name" value="DC1"/>
</dbReference>
<gene>
    <name evidence="3" type="primary">LOC109011414</name>
</gene>
<dbReference type="PANTHER" id="PTHR32410:SF216">
    <property type="entry name" value="PHORBOL-ESTER_DAG-TYPE DOMAIN-CONTAINING PROTEIN"/>
    <property type="match status" value="1"/>
</dbReference>
<dbReference type="RefSeq" id="XP_018848203.1">
    <property type="nucleotide sequence ID" value="XM_018992658.2"/>
</dbReference>
<organism evidence="2 3">
    <name type="scientific">Juglans regia</name>
    <name type="common">English walnut</name>
    <dbReference type="NCBI Taxonomy" id="51240"/>
    <lineage>
        <taxon>Eukaryota</taxon>
        <taxon>Viridiplantae</taxon>
        <taxon>Streptophyta</taxon>
        <taxon>Embryophyta</taxon>
        <taxon>Tracheophyta</taxon>
        <taxon>Spermatophyta</taxon>
        <taxon>Magnoliopsida</taxon>
        <taxon>eudicotyledons</taxon>
        <taxon>Gunneridae</taxon>
        <taxon>Pentapetalae</taxon>
        <taxon>rosids</taxon>
        <taxon>fabids</taxon>
        <taxon>Fagales</taxon>
        <taxon>Juglandaceae</taxon>
        <taxon>Juglans</taxon>
    </lineage>
</organism>
<keyword evidence="2" id="KW-1185">Reference proteome</keyword>
<dbReference type="GeneID" id="109011414"/>